<gene>
    <name evidence="1" type="ORF">Q31b_35710</name>
</gene>
<name>A0A5C6DYT5_9BACT</name>
<dbReference type="Proteomes" id="UP000315471">
    <property type="component" value="Unassembled WGS sequence"/>
</dbReference>
<keyword evidence="2" id="KW-1185">Reference proteome</keyword>
<evidence type="ECO:0000313" key="2">
    <source>
        <dbReference type="Proteomes" id="UP000315471"/>
    </source>
</evidence>
<evidence type="ECO:0000313" key="1">
    <source>
        <dbReference type="EMBL" id="TWU40226.1"/>
    </source>
</evidence>
<organism evidence="1 2">
    <name type="scientific">Novipirellula aureliae</name>
    <dbReference type="NCBI Taxonomy" id="2527966"/>
    <lineage>
        <taxon>Bacteria</taxon>
        <taxon>Pseudomonadati</taxon>
        <taxon>Planctomycetota</taxon>
        <taxon>Planctomycetia</taxon>
        <taxon>Pirellulales</taxon>
        <taxon>Pirellulaceae</taxon>
        <taxon>Novipirellula</taxon>
    </lineage>
</organism>
<protein>
    <submittedName>
        <fullName evidence="1">Uncharacterized protein</fullName>
    </submittedName>
</protein>
<dbReference type="AlphaFoldDB" id="A0A5C6DYT5"/>
<comment type="caution">
    <text evidence="1">The sequence shown here is derived from an EMBL/GenBank/DDBJ whole genome shotgun (WGS) entry which is preliminary data.</text>
</comment>
<proteinExistence type="predicted"/>
<accession>A0A5C6DYT5</accession>
<dbReference type="EMBL" id="SJPY01000005">
    <property type="protein sequence ID" value="TWU40226.1"/>
    <property type="molecule type" value="Genomic_DNA"/>
</dbReference>
<sequence length="117" mass="12623">MFTAQNAPPHSFRSGRCVRVTLKVQTPYSKMLLLRVEFSGNIAQPGVAIANATSSASKTVGCSFAQATGLDATPERSDWISLQADWISLWSFKGSRFVSVLDPHFLGGMVATTVSQE</sequence>
<reference evidence="1 2" key="1">
    <citation type="submission" date="2019-02" db="EMBL/GenBank/DDBJ databases">
        <title>Deep-cultivation of Planctomycetes and their phenomic and genomic characterization uncovers novel biology.</title>
        <authorList>
            <person name="Wiegand S."/>
            <person name="Jogler M."/>
            <person name="Boedeker C."/>
            <person name="Pinto D."/>
            <person name="Vollmers J."/>
            <person name="Rivas-Marin E."/>
            <person name="Kohn T."/>
            <person name="Peeters S.H."/>
            <person name="Heuer A."/>
            <person name="Rast P."/>
            <person name="Oberbeckmann S."/>
            <person name="Bunk B."/>
            <person name="Jeske O."/>
            <person name="Meyerdierks A."/>
            <person name="Storesund J.E."/>
            <person name="Kallscheuer N."/>
            <person name="Luecker S."/>
            <person name="Lage O.M."/>
            <person name="Pohl T."/>
            <person name="Merkel B.J."/>
            <person name="Hornburger P."/>
            <person name="Mueller R.-W."/>
            <person name="Bruemmer F."/>
            <person name="Labrenz M."/>
            <person name="Spormann A.M."/>
            <person name="Op Den Camp H."/>
            <person name="Overmann J."/>
            <person name="Amann R."/>
            <person name="Jetten M.S.M."/>
            <person name="Mascher T."/>
            <person name="Medema M.H."/>
            <person name="Devos D.P."/>
            <person name="Kaster A.-K."/>
            <person name="Ovreas L."/>
            <person name="Rohde M."/>
            <person name="Galperin M.Y."/>
            <person name="Jogler C."/>
        </authorList>
    </citation>
    <scope>NUCLEOTIDE SEQUENCE [LARGE SCALE GENOMIC DNA]</scope>
    <source>
        <strain evidence="1 2">Q31b</strain>
    </source>
</reference>